<name>A0A371EYL5_MUCPR</name>
<gene>
    <name evidence="3" type="primary">ABHD17B</name>
    <name evidence="3" type="ORF">CR513_49538</name>
</gene>
<comment type="caution">
    <text evidence="3">The sequence shown here is derived from an EMBL/GenBank/DDBJ whole genome shotgun (WGS) entry which is preliminary data.</text>
</comment>
<dbReference type="Proteomes" id="UP000257109">
    <property type="component" value="Unassembled WGS sequence"/>
</dbReference>
<accession>A0A371EYL5</accession>
<reference evidence="3" key="1">
    <citation type="submission" date="2018-05" db="EMBL/GenBank/DDBJ databases">
        <title>Draft genome of Mucuna pruriens seed.</title>
        <authorList>
            <person name="Nnadi N.E."/>
            <person name="Vos R."/>
            <person name="Hasami M.H."/>
            <person name="Devisetty U.K."/>
            <person name="Aguiy J.C."/>
        </authorList>
    </citation>
    <scope>NUCLEOTIDE SEQUENCE [LARGE SCALE GENOMIC DNA]</scope>
    <source>
        <strain evidence="3">JCA_2017</strain>
    </source>
</reference>
<feature type="domain" description="Serine aminopeptidase S33" evidence="2">
    <location>
        <begin position="67"/>
        <end position="184"/>
    </location>
</feature>
<evidence type="ECO:0000259" key="2">
    <source>
        <dbReference type="Pfam" id="PF12146"/>
    </source>
</evidence>
<dbReference type="PANTHER" id="PTHR12277:SF154">
    <property type="entry name" value="ALPHA_BETA-HYDROLASES SUPERFAMILY PROTEIN"/>
    <property type="match status" value="1"/>
</dbReference>
<dbReference type="SUPFAM" id="SSF53474">
    <property type="entry name" value="alpha/beta-Hydrolases"/>
    <property type="match status" value="1"/>
</dbReference>
<evidence type="ECO:0000313" key="4">
    <source>
        <dbReference type="Proteomes" id="UP000257109"/>
    </source>
</evidence>
<feature type="non-terminal residue" evidence="3">
    <location>
        <position position="1"/>
    </location>
</feature>
<protein>
    <submittedName>
        <fullName evidence="3">Protein ABHD17B</fullName>
    </submittedName>
</protein>
<dbReference type="InterPro" id="IPR022742">
    <property type="entry name" value="Hydrolase_4"/>
</dbReference>
<sequence>MGGVTSSMAAKMAFFPPNPPSYRVAEEAGTGRLVLEPFPERENVQLVKFGTRRGTEVVGVYVGHPMAKSTILYSHGNAADIGHMYELFLELSTQLRVNLLGYDYSGYGQSSGKKDTYPDIIPQPSENNTYADIEAAYKYLEEKYGTRQEDIILYGQSVGSGPTLDLATHLPRLRAVVLHSPILSGLRVMYPVKRTYWFDIYKNIDKISSVKCPVLVIHGTDDDVVDCSHGKQLWELCQEKYEPLWIKGGNHCNLEHYPEYLSYLKKFISIIEKSPSQGQSFWRNIARVEEGRKSIDYFEAPRMSTDLRDIRRMSIDQRDKPRKSTDRPEQLKFQGYKFSNNETVEKSRVSFDHVARSQRNTEHHDKSRKSVDVHFGRARKSLDWLDRIRAR</sequence>
<proteinExistence type="predicted"/>
<organism evidence="3 4">
    <name type="scientific">Mucuna pruriens</name>
    <name type="common">Velvet bean</name>
    <name type="synonym">Dolichos pruriens</name>
    <dbReference type="NCBI Taxonomy" id="157652"/>
    <lineage>
        <taxon>Eukaryota</taxon>
        <taxon>Viridiplantae</taxon>
        <taxon>Streptophyta</taxon>
        <taxon>Embryophyta</taxon>
        <taxon>Tracheophyta</taxon>
        <taxon>Spermatophyta</taxon>
        <taxon>Magnoliopsida</taxon>
        <taxon>eudicotyledons</taxon>
        <taxon>Gunneridae</taxon>
        <taxon>Pentapetalae</taxon>
        <taxon>rosids</taxon>
        <taxon>fabids</taxon>
        <taxon>Fabales</taxon>
        <taxon>Fabaceae</taxon>
        <taxon>Papilionoideae</taxon>
        <taxon>50 kb inversion clade</taxon>
        <taxon>NPAAA clade</taxon>
        <taxon>indigoferoid/millettioid clade</taxon>
        <taxon>Phaseoleae</taxon>
        <taxon>Mucuna</taxon>
    </lineage>
</organism>
<dbReference type="AlphaFoldDB" id="A0A371EYL5"/>
<evidence type="ECO:0000313" key="3">
    <source>
        <dbReference type="EMBL" id="RDX71150.1"/>
    </source>
</evidence>
<dbReference type="Pfam" id="PF12146">
    <property type="entry name" value="Hydrolase_4"/>
    <property type="match status" value="1"/>
</dbReference>
<dbReference type="InterPro" id="IPR029058">
    <property type="entry name" value="AB_hydrolase_fold"/>
</dbReference>
<dbReference type="EMBL" id="QJKJ01011447">
    <property type="protein sequence ID" value="RDX71150.1"/>
    <property type="molecule type" value="Genomic_DNA"/>
</dbReference>
<feature type="region of interest" description="Disordered" evidence="1">
    <location>
        <begin position="310"/>
        <end position="332"/>
    </location>
</feature>
<dbReference type="OrthoDB" id="446723at2759"/>
<dbReference type="PANTHER" id="PTHR12277">
    <property type="entry name" value="ALPHA/BETA HYDROLASE DOMAIN-CONTAINING PROTEIN"/>
    <property type="match status" value="1"/>
</dbReference>
<feature type="compositionally biased region" description="Basic and acidic residues" evidence="1">
    <location>
        <begin position="310"/>
        <end position="330"/>
    </location>
</feature>
<dbReference type="Gene3D" id="3.40.50.1820">
    <property type="entry name" value="alpha/beta hydrolase"/>
    <property type="match status" value="1"/>
</dbReference>
<evidence type="ECO:0000256" key="1">
    <source>
        <dbReference type="SAM" id="MobiDB-lite"/>
    </source>
</evidence>
<keyword evidence="4" id="KW-1185">Reference proteome</keyword>